<keyword evidence="3" id="KW-1017">Isopeptide bond</keyword>
<dbReference type="PANTHER" id="PTHR48016">
    <property type="entry name" value="MAP KINASE KINASE KINASE SSK2-RELATED-RELATED"/>
    <property type="match status" value="1"/>
</dbReference>
<evidence type="ECO:0000256" key="4">
    <source>
        <dbReference type="ARBA" id="ARBA00022527"/>
    </source>
</evidence>
<dbReference type="SUPFAM" id="SSF56112">
    <property type="entry name" value="Protein kinase-like (PK-like)"/>
    <property type="match status" value="1"/>
</dbReference>
<gene>
    <name evidence="17" type="ORF">NCGR_LOCUS17247</name>
</gene>
<keyword evidence="18" id="KW-1185">Reference proteome</keyword>
<keyword evidence="10 14" id="KW-0175">Coiled coil</keyword>
<evidence type="ECO:0000256" key="1">
    <source>
        <dbReference type="ARBA" id="ARBA00006529"/>
    </source>
</evidence>
<dbReference type="FunFam" id="1.10.510.10:FF:000382">
    <property type="entry name" value="Mitogen-activated protein kinase kinase kinase 2"/>
    <property type="match status" value="1"/>
</dbReference>
<feature type="compositionally biased region" description="Gly residues" evidence="15">
    <location>
        <begin position="88"/>
        <end position="106"/>
    </location>
</feature>
<feature type="compositionally biased region" description="Polar residues" evidence="15">
    <location>
        <begin position="583"/>
        <end position="596"/>
    </location>
</feature>
<comment type="catalytic activity">
    <reaction evidence="12">
        <text>L-seryl-[protein] + ATP = O-phospho-L-seryl-[protein] + ADP + H(+)</text>
        <dbReference type="Rhea" id="RHEA:17989"/>
        <dbReference type="Rhea" id="RHEA-COMP:9863"/>
        <dbReference type="Rhea" id="RHEA-COMP:11604"/>
        <dbReference type="ChEBI" id="CHEBI:15378"/>
        <dbReference type="ChEBI" id="CHEBI:29999"/>
        <dbReference type="ChEBI" id="CHEBI:30616"/>
        <dbReference type="ChEBI" id="CHEBI:83421"/>
        <dbReference type="ChEBI" id="CHEBI:456216"/>
        <dbReference type="EC" id="2.7.11.25"/>
    </reaction>
</comment>
<dbReference type="InterPro" id="IPR011009">
    <property type="entry name" value="Kinase-like_dom_sf"/>
</dbReference>
<evidence type="ECO:0000256" key="13">
    <source>
        <dbReference type="PROSITE-ProRule" id="PRU10141"/>
    </source>
</evidence>
<feature type="domain" description="Protein kinase" evidence="16">
    <location>
        <begin position="113"/>
        <end position="375"/>
    </location>
</feature>
<evidence type="ECO:0000256" key="12">
    <source>
        <dbReference type="ARBA" id="ARBA00048329"/>
    </source>
</evidence>
<evidence type="ECO:0000259" key="16">
    <source>
        <dbReference type="PROSITE" id="PS50011"/>
    </source>
</evidence>
<dbReference type="EMBL" id="CAJGYO010000004">
    <property type="protein sequence ID" value="CAD6225083.1"/>
    <property type="molecule type" value="Genomic_DNA"/>
</dbReference>
<dbReference type="EC" id="2.7.11.25" evidence="2"/>
<comment type="catalytic activity">
    <reaction evidence="11">
        <text>L-threonyl-[protein] + ATP = O-phospho-L-threonyl-[protein] + ADP + H(+)</text>
        <dbReference type="Rhea" id="RHEA:46608"/>
        <dbReference type="Rhea" id="RHEA-COMP:11060"/>
        <dbReference type="Rhea" id="RHEA-COMP:11605"/>
        <dbReference type="ChEBI" id="CHEBI:15378"/>
        <dbReference type="ChEBI" id="CHEBI:30013"/>
        <dbReference type="ChEBI" id="CHEBI:30616"/>
        <dbReference type="ChEBI" id="CHEBI:61977"/>
        <dbReference type="ChEBI" id="CHEBI:456216"/>
        <dbReference type="EC" id="2.7.11.25"/>
    </reaction>
</comment>
<feature type="region of interest" description="Disordered" evidence="15">
    <location>
        <begin position="645"/>
        <end position="673"/>
    </location>
</feature>
<keyword evidence="9" id="KW-0832">Ubl conjugation</keyword>
<organism evidence="17 18">
    <name type="scientific">Miscanthus lutarioriparius</name>
    <dbReference type="NCBI Taxonomy" id="422564"/>
    <lineage>
        <taxon>Eukaryota</taxon>
        <taxon>Viridiplantae</taxon>
        <taxon>Streptophyta</taxon>
        <taxon>Embryophyta</taxon>
        <taxon>Tracheophyta</taxon>
        <taxon>Spermatophyta</taxon>
        <taxon>Magnoliopsida</taxon>
        <taxon>Liliopsida</taxon>
        <taxon>Poales</taxon>
        <taxon>Poaceae</taxon>
        <taxon>PACMAD clade</taxon>
        <taxon>Panicoideae</taxon>
        <taxon>Andropogonodae</taxon>
        <taxon>Andropogoneae</taxon>
        <taxon>Saccharinae</taxon>
        <taxon>Miscanthus</taxon>
    </lineage>
</organism>
<dbReference type="InterPro" id="IPR000719">
    <property type="entry name" value="Prot_kinase_dom"/>
</dbReference>
<name>A0A811NIM5_9POAL</name>
<dbReference type="GO" id="GO:0004709">
    <property type="term" value="F:MAP kinase kinase kinase activity"/>
    <property type="evidence" value="ECO:0007669"/>
    <property type="project" value="UniProtKB-EC"/>
</dbReference>
<dbReference type="SMART" id="SM00220">
    <property type="entry name" value="S_TKc"/>
    <property type="match status" value="1"/>
</dbReference>
<dbReference type="AlphaFoldDB" id="A0A811NIM5"/>
<evidence type="ECO:0000256" key="11">
    <source>
        <dbReference type="ARBA" id="ARBA00047559"/>
    </source>
</evidence>
<evidence type="ECO:0000256" key="9">
    <source>
        <dbReference type="ARBA" id="ARBA00022843"/>
    </source>
</evidence>
<feature type="region of interest" description="Disordered" evidence="15">
    <location>
        <begin position="547"/>
        <end position="596"/>
    </location>
</feature>
<reference evidence="17" key="1">
    <citation type="submission" date="2020-10" db="EMBL/GenBank/DDBJ databases">
        <authorList>
            <person name="Han B."/>
            <person name="Lu T."/>
            <person name="Zhao Q."/>
            <person name="Huang X."/>
            <person name="Zhao Y."/>
        </authorList>
    </citation>
    <scope>NUCLEOTIDE SEQUENCE</scope>
</reference>
<dbReference type="GO" id="GO:0005524">
    <property type="term" value="F:ATP binding"/>
    <property type="evidence" value="ECO:0007669"/>
    <property type="project" value="UniProtKB-UniRule"/>
</dbReference>
<keyword evidence="4" id="KW-0723">Serine/threonine-protein kinase</keyword>
<feature type="coiled-coil region" evidence="14">
    <location>
        <begin position="146"/>
        <end position="173"/>
    </location>
</feature>
<dbReference type="Proteomes" id="UP000604825">
    <property type="component" value="Unassembled WGS sequence"/>
</dbReference>
<evidence type="ECO:0000256" key="2">
    <source>
        <dbReference type="ARBA" id="ARBA00012406"/>
    </source>
</evidence>
<dbReference type="GO" id="GO:0005737">
    <property type="term" value="C:cytoplasm"/>
    <property type="evidence" value="ECO:0007669"/>
    <property type="project" value="TreeGrafter"/>
</dbReference>
<dbReference type="Gene3D" id="1.10.510.10">
    <property type="entry name" value="Transferase(Phosphotransferase) domain 1"/>
    <property type="match status" value="1"/>
</dbReference>
<evidence type="ECO:0000256" key="10">
    <source>
        <dbReference type="ARBA" id="ARBA00023054"/>
    </source>
</evidence>
<keyword evidence="5" id="KW-0808">Transferase</keyword>
<comment type="similarity">
    <text evidence="1">Belongs to the protein kinase superfamily. STE Ser/Thr protein kinase family. MAP kinase kinase kinase subfamily.</text>
</comment>
<dbReference type="PANTHER" id="PTHR48016:SF56">
    <property type="entry name" value="MAPKK KINASE"/>
    <property type="match status" value="1"/>
</dbReference>
<evidence type="ECO:0000256" key="8">
    <source>
        <dbReference type="ARBA" id="ARBA00022840"/>
    </source>
</evidence>
<feature type="region of interest" description="Disordered" evidence="15">
    <location>
        <begin position="68"/>
        <end position="112"/>
    </location>
</feature>
<evidence type="ECO:0000256" key="15">
    <source>
        <dbReference type="SAM" id="MobiDB-lite"/>
    </source>
</evidence>
<feature type="compositionally biased region" description="Polar residues" evidence="15">
    <location>
        <begin position="659"/>
        <end position="673"/>
    </location>
</feature>
<dbReference type="CDD" id="cd06606">
    <property type="entry name" value="STKc_MAPKKK"/>
    <property type="match status" value="1"/>
</dbReference>
<dbReference type="FunFam" id="3.30.200.20:FF:000387">
    <property type="entry name" value="Serine/threonine-protein kinase STE11"/>
    <property type="match status" value="1"/>
</dbReference>
<evidence type="ECO:0000256" key="6">
    <source>
        <dbReference type="ARBA" id="ARBA00022741"/>
    </source>
</evidence>
<keyword evidence="8 13" id="KW-0067">ATP-binding</keyword>
<accession>A0A811NIM5</accession>
<dbReference type="PROSITE" id="PS00108">
    <property type="entry name" value="PROTEIN_KINASE_ST"/>
    <property type="match status" value="1"/>
</dbReference>
<feature type="compositionally biased region" description="Basic and acidic residues" evidence="15">
    <location>
        <begin position="645"/>
        <end position="657"/>
    </location>
</feature>
<evidence type="ECO:0000256" key="7">
    <source>
        <dbReference type="ARBA" id="ARBA00022777"/>
    </source>
</evidence>
<proteinExistence type="inferred from homology"/>
<evidence type="ECO:0000313" key="18">
    <source>
        <dbReference type="Proteomes" id="UP000604825"/>
    </source>
</evidence>
<dbReference type="InterPro" id="IPR017441">
    <property type="entry name" value="Protein_kinase_ATP_BS"/>
</dbReference>
<evidence type="ECO:0000256" key="5">
    <source>
        <dbReference type="ARBA" id="ARBA00022679"/>
    </source>
</evidence>
<feature type="compositionally biased region" description="Pro residues" evidence="15">
    <location>
        <begin position="74"/>
        <end position="85"/>
    </location>
</feature>
<protein>
    <recommendedName>
        <fullName evidence="2">mitogen-activated protein kinase kinase kinase</fullName>
        <ecNumber evidence="2">2.7.11.25</ecNumber>
    </recommendedName>
</protein>
<feature type="binding site" evidence="13">
    <location>
        <position position="142"/>
    </location>
    <ligand>
        <name>ATP</name>
        <dbReference type="ChEBI" id="CHEBI:30616"/>
    </ligand>
</feature>
<evidence type="ECO:0000256" key="3">
    <source>
        <dbReference type="ARBA" id="ARBA00022499"/>
    </source>
</evidence>
<dbReference type="InterPro" id="IPR008271">
    <property type="entry name" value="Ser/Thr_kinase_AS"/>
</dbReference>
<keyword evidence="6 13" id="KW-0547">Nucleotide-binding</keyword>
<evidence type="ECO:0000256" key="14">
    <source>
        <dbReference type="SAM" id="Coils"/>
    </source>
</evidence>
<comment type="caution">
    <text evidence="17">The sequence shown here is derived from an EMBL/GenBank/DDBJ whole genome shotgun (WGS) entry which is preliminary data.</text>
</comment>
<dbReference type="PROSITE" id="PS00107">
    <property type="entry name" value="PROTEIN_KINASE_ATP"/>
    <property type="match status" value="1"/>
</dbReference>
<keyword evidence="7" id="KW-0418">Kinase</keyword>
<evidence type="ECO:0000313" key="17">
    <source>
        <dbReference type="EMBL" id="CAD6225083.1"/>
    </source>
</evidence>
<sequence length="687" mass="74462">MRRDDAGGVTGFHDLFDSVRRSISFRPTAAAAAAAPEAPVGPFGAGAGGIGVRISSSLRKSRGMGLLGLITKSPSPPRRMLPPVPDESGGGSGGGGGGEGGGGGGEENPPIRWRKGELIGAGAFGQVYLGMNLDSGELLAVKQVLIGRSNATREKAQAHIKELEEEVKLLKNLSHPNIVRYLGTVREEDTLNILLEFVPGGSIQSLLGKLGSFPEPVIKKYTKQILQGLEYLHSNAIIHRDIKGANILVDNKGCIKLADFGASKQVEKLATVTAAKTMKGTPYWMAPEVIVGSGHSFSADIWSVGCTVIEMATGKPPWSQQYQEVALLFHVGTTKSHPPIPEHLSPEAKDFLLKCLQKEPELRSTAPDLLKHPFVTGELDDLQPLNHAAHKDSFNEIPADDMPNGLGLNHSSNWSTMNSNKSSKIKPLWEGSCDDDDMCEFADKDDYAAVGSSYNPMSEPFDNWENKFDISPEQNSHQPMELGELAKHAESSITENDFTFPVEGSCEDDDVLTESKIKAFLEEKALDLKKLQTPLYEEFYNTVHGGSCQGADQTSKGKLPISPKLPPRGKSPPSKTRGGACDTLNNTAPESCSKQFPRSSMVESSRILREIASPQLNEFADKIHLDAQDSPSISFTERQRKWKEELDQELEREREDTTADSNYTMPEIGSNSSTACSALPFAVLAKL</sequence>
<dbReference type="PROSITE" id="PS50011">
    <property type="entry name" value="PROTEIN_KINASE_DOM"/>
    <property type="match status" value="1"/>
</dbReference>
<dbReference type="Pfam" id="PF00069">
    <property type="entry name" value="Pkinase"/>
    <property type="match status" value="1"/>
</dbReference>
<dbReference type="InterPro" id="IPR050538">
    <property type="entry name" value="MAP_kinase_kinase_kinase"/>
</dbReference>
<dbReference type="OrthoDB" id="266718at2759"/>